<dbReference type="InterPro" id="IPR037682">
    <property type="entry name" value="TonB_C"/>
</dbReference>
<evidence type="ECO:0000313" key="14">
    <source>
        <dbReference type="Proteomes" id="UP000242642"/>
    </source>
</evidence>
<sequence length="465" mass="51697">MRQFDLNSAINYKYQNSVMGMNISQANILHKDTNTLSTTTSANDPHLFDPDQSCFEICDNKACQISQTCIQKSQLDTLNDKEKSYLPSIGILPTDDYMDKSDDSSIATPSVFKSLNQFVLTSFFLHAMLISTAIALVIFIEPFIGTLPNHSSNKTAMIDVVMIDTTTMNILPINQVKVSESFAQSINDVSRQEHSVPTPDTDLIDNKETKQIQNNEISTISKDDSPLTDITQKPSAPAISPNTSVNKEIIKPSAVDIKKTPEAFAPSSLDTKQNNQNNTKAINEPIESNINIDKKKSEPSQHKLKNNQKTAKKDTPKKQLVTSEVNSVQIKNEQLTALKVQSAQSIATSSSIEQNHADESTMNKNIQSKESNSNVSNSQMAKPIKRPYPDYPQRAAALNLEGAVTAKFDINSNGKVTNIRIISSYPDNTFEKEVKRALRTWVYERKPTQDIMVTFQFKLSGVVIN</sequence>
<evidence type="ECO:0000256" key="7">
    <source>
        <dbReference type="ARBA" id="ARBA00022927"/>
    </source>
</evidence>
<reference evidence="14" key="1">
    <citation type="submission" date="2016-10" db="EMBL/GenBank/DDBJ databases">
        <authorList>
            <person name="Varghese N."/>
            <person name="Submissions S."/>
        </authorList>
    </citation>
    <scope>NUCLEOTIDE SEQUENCE [LARGE SCALE GENOMIC DNA]</scope>
    <source>
        <strain evidence="14">DSM 18579</strain>
    </source>
</reference>
<dbReference type="Pfam" id="PF03544">
    <property type="entry name" value="TonB_C"/>
    <property type="match status" value="1"/>
</dbReference>
<protein>
    <recommendedName>
        <fullName evidence="10">Protein TonB</fullName>
    </recommendedName>
</protein>
<accession>A0A1I0EDY5</accession>
<feature type="compositionally biased region" description="Polar residues" evidence="11">
    <location>
        <begin position="362"/>
        <end position="380"/>
    </location>
</feature>
<keyword evidence="4 10" id="KW-1003">Cell membrane</keyword>
<comment type="function">
    <text evidence="10">Interacts with outer membrane receptor proteins that carry out high-affinity binding and energy dependent uptake into the periplasmic space of specific substrates. It could act to transduce energy from the cytoplasmic membrane to specific energy-requiring processes in the outer membrane, resulting in the release into the periplasm of ligands bound by these outer membrane proteins.</text>
</comment>
<dbReference type="GO" id="GO:0030288">
    <property type="term" value="C:outer membrane-bounded periplasmic space"/>
    <property type="evidence" value="ECO:0007669"/>
    <property type="project" value="InterPro"/>
</dbReference>
<keyword evidence="10" id="KW-0735">Signal-anchor</keyword>
<dbReference type="GO" id="GO:0015031">
    <property type="term" value="P:protein transport"/>
    <property type="evidence" value="ECO:0007669"/>
    <property type="project" value="UniProtKB-UniRule"/>
</dbReference>
<dbReference type="PRINTS" id="PR01374">
    <property type="entry name" value="TONBPROTEIN"/>
</dbReference>
<evidence type="ECO:0000256" key="5">
    <source>
        <dbReference type="ARBA" id="ARBA00022519"/>
    </source>
</evidence>
<name>A0A1I0EDY5_9GAMM</name>
<evidence type="ECO:0000313" key="13">
    <source>
        <dbReference type="EMBL" id="SET43262.1"/>
    </source>
</evidence>
<feature type="compositionally biased region" description="Basic and acidic residues" evidence="11">
    <location>
        <begin position="292"/>
        <end position="301"/>
    </location>
</feature>
<dbReference type="Proteomes" id="UP000242642">
    <property type="component" value="Unassembled WGS sequence"/>
</dbReference>
<evidence type="ECO:0000256" key="1">
    <source>
        <dbReference type="ARBA" id="ARBA00004383"/>
    </source>
</evidence>
<dbReference type="Gene3D" id="3.30.2420.10">
    <property type="entry name" value="TonB"/>
    <property type="match status" value="1"/>
</dbReference>
<dbReference type="EMBL" id="FOHV01000025">
    <property type="protein sequence ID" value="SET43262.1"/>
    <property type="molecule type" value="Genomic_DNA"/>
</dbReference>
<dbReference type="InterPro" id="IPR003538">
    <property type="entry name" value="TonB"/>
</dbReference>
<dbReference type="NCBIfam" id="TIGR01352">
    <property type="entry name" value="tonB_Cterm"/>
    <property type="match status" value="1"/>
</dbReference>
<dbReference type="PANTHER" id="PTHR33446:SF14">
    <property type="entry name" value="PROTEIN TONB"/>
    <property type="match status" value="1"/>
</dbReference>
<gene>
    <name evidence="13" type="ORF">SAMN02583745_02345</name>
</gene>
<evidence type="ECO:0000256" key="11">
    <source>
        <dbReference type="SAM" id="MobiDB-lite"/>
    </source>
</evidence>
<dbReference type="GO" id="GO:0055085">
    <property type="term" value="P:transmembrane transport"/>
    <property type="evidence" value="ECO:0007669"/>
    <property type="project" value="InterPro"/>
</dbReference>
<dbReference type="SUPFAM" id="SSF74653">
    <property type="entry name" value="TolA/TonB C-terminal domain"/>
    <property type="match status" value="1"/>
</dbReference>
<keyword evidence="6 10" id="KW-0812">Transmembrane</keyword>
<feature type="region of interest" description="Disordered" evidence="11">
    <location>
        <begin position="262"/>
        <end position="320"/>
    </location>
</feature>
<evidence type="ECO:0000256" key="3">
    <source>
        <dbReference type="ARBA" id="ARBA00022448"/>
    </source>
</evidence>
<feature type="domain" description="TonB C-terminal" evidence="12">
    <location>
        <begin position="376"/>
        <end position="465"/>
    </location>
</feature>
<dbReference type="GO" id="GO:0031992">
    <property type="term" value="F:energy transducer activity"/>
    <property type="evidence" value="ECO:0007669"/>
    <property type="project" value="InterPro"/>
</dbReference>
<feature type="region of interest" description="Disordered" evidence="11">
    <location>
        <begin position="350"/>
        <end position="381"/>
    </location>
</feature>
<evidence type="ECO:0000256" key="8">
    <source>
        <dbReference type="ARBA" id="ARBA00022989"/>
    </source>
</evidence>
<keyword evidence="5 10" id="KW-0997">Cell inner membrane</keyword>
<proteinExistence type="inferred from homology"/>
<dbReference type="InterPro" id="IPR051045">
    <property type="entry name" value="TonB-dependent_transducer"/>
</dbReference>
<evidence type="ECO:0000256" key="2">
    <source>
        <dbReference type="ARBA" id="ARBA00006555"/>
    </source>
</evidence>
<feature type="transmembrane region" description="Helical" evidence="10">
    <location>
        <begin position="118"/>
        <end position="140"/>
    </location>
</feature>
<dbReference type="AlphaFoldDB" id="A0A1I0EDY5"/>
<organism evidence="13 14">
    <name type="scientific">Thorsellia anophelis DSM 18579</name>
    <dbReference type="NCBI Taxonomy" id="1123402"/>
    <lineage>
        <taxon>Bacteria</taxon>
        <taxon>Pseudomonadati</taxon>
        <taxon>Pseudomonadota</taxon>
        <taxon>Gammaproteobacteria</taxon>
        <taxon>Enterobacterales</taxon>
        <taxon>Thorselliaceae</taxon>
        <taxon>Thorsellia</taxon>
    </lineage>
</organism>
<keyword evidence="8 10" id="KW-1133">Transmembrane helix</keyword>
<evidence type="ECO:0000259" key="12">
    <source>
        <dbReference type="PROSITE" id="PS52015"/>
    </source>
</evidence>
<dbReference type="GO" id="GO:0005886">
    <property type="term" value="C:plasma membrane"/>
    <property type="evidence" value="ECO:0007669"/>
    <property type="project" value="UniProtKB-SubCell"/>
</dbReference>
<keyword evidence="14" id="KW-1185">Reference proteome</keyword>
<feature type="compositionally biased region" description="Polar residues" evidence="11">
    <location>
        <begin position="268"/>
        <end position="291"/>
    </location>
</feature>
<dbReference type="STRING" id="1123402.SAMN02583745_02345"/>
<evidence type="ECO:0000256" key="6">
    <source>
        <dbReference type="ARBA" id="ARBA00022692"/>
    </source>
</evidence>
<dbReference type="PANTHER" id="PTHR33446">
    <property type="entry name" value="PROTEIN TONB-RELATED"/>
    <property type="match status" value="1"/>
</dbReference>
<comment type="similarity">
    <text evidence="2 10">Belongs to the TonB family.</text>
</comment>
<evidence type="ECO:0000256" key="4">
    <source>
        <dbReference type="ARBA" id="ARBA00022475"/>
    </source>
</evidence>
<dbReference type="InterPro" id="IPR006260">
    <property type="entry name" value="TonB/TolA_C"/>
</dbReference>
<comment type="subcellular location">
    <subcellularLocation>
        <location evidence="1 10">Cell inner membrane</location>
        <topology evidence="1 10">Single-pass membrane protein</topology>
        <orientation evidence="1 10">Periplasmic side</orientation>
    </subcellularLocation>
</comment>
<evidence type="ECO:0000256" key="10">
    <source>
        <dbReference type="RuleBase" id="RU362123"/>
    </source>
</evidence>
<keyword evidence="7 10" id="KW-0653">Protein transport</keyword>
<dbReference type="RefSeq" id="WP_177168659.1">
    <property type="nucleotide sequence ID" value="NZ_FOHV01000025.1"/>
</dbReference>
<dbReference type="GO" id="GO:0015891">
    <property type="term" value="P:siderophore transport"/>
    <property type="evidence" value="ECO:0007669"/>
    <property type="project" value="InterPro"/>
</dbReference>
<keyword evidence="9 10" id="KW-0472">Membrane</keyword>
<dbReference type="PROSITE" id="PS52015">
    <property type="entry name" value="TONB_CTD"/>
    <property type="match status" value="1"/>
</dbReference>
<keyword evidence="3 10" id="KW-0813">Transport</keyword>
<evidence type="ECO:0000256" key="9">
    <source>
        <dbReference type="ARBA" id="ARBA00023136"/>
    </source>
</evidence>